<keyword evidence="1" id="KW-0479">Metal-binding</keyword>
<reference evidence="4" key="1">
    <citation type="submission" date="2016-10" db="EMBL/GenBank/DDBJ databases">
        <authorList>
            <person name="Varghese N."/>
            <person name="Submissions S."/>
        </authorList>
    </citation>
    <scope>NUCLEOTIDE SEQUENCE [LARGE SCALE GENOMIC DNA]</scope>
    <source>
        <strain evidence="4">DSM 25055</strain>
    </source>
</reference>
<gene>
    <name evidence="3" type="ORF">SAMN04489841_3780</name>
</gene>
<keyword evidence="4" id="KW-1185">Reference proteome</keyword>
<dbReference type="Proteomes" id="UP000199114">
    <property type="component" value="Unassembled WGS sequence"/>
</dbReference>
<dbReference type="OrthoDB" id="146688at2157"/>
<evidence type="ECO:0000256" key="1">
    <source>
        <dbReference type="ARBA" id="ARBA00022723"/>
    </source>
</evidence>
<dbReference type="SUPFAM" id="SSF55008">
    <property type="entry name" value="HMA, heavy metal-associated domain"/>
    <property type="match status" value="1"/>
</dbReference>
<dbReference type="CDD" id="cd00371">
    <property type="entry name" value="HMA"/>
    <property type="match status" value="1"/>
</dbReference>
<dbReference type="PROSITE" id="PS01047">
    <property type="entry name" value="HMA_1"/>
    <property type="match status" value="1"/>
</dbReference>
<dbReference type="InterPro" id="IPR006121">
    <property type="entry name" value="HMA_dom"/>
</dbReference>
<dbReference type="EMBL" id="FOFD01000005">
    <property type="protein sequence ID" value="SER40619.1"/>
    <property type="molecule type" value="Genomic_DNA"/>
</dbReference>
<sequence>MTTTTQLRVMDFDCPTCASTVERALEKRTGVRDVTVHYTTGRVEIEYDPELATPDDFQTAIENQGYSPRPA</sequence>
<feature type="domain" description="HMA" evidence="2">
    <location>
        <begin position="3"/>
        <end position="69"/>
    </location>
</feature>
<protein>
    <submittedName>
        <fullName evidence="3">Heavy-metal-associated domain-containing protein</fullName>
    </submittedName>
</protein>
<evidence type="ECO:0000313" key="4">
    <source>
        <dbReference type="Proteomes" id="UP000199114"/>
    </source>
</evidence>
<dbReference type="Gene3D" id="3.30.70.100">
    <property type="match status" value="1"/>
</dbReference>
<evidence type="ECO:0000313" key="3">
    <source>
        <dbReference type="EMBL" id="SER40619.1"/>
    </source>
</evidence>
<dbReference type="STRING" id="1186196.SAMN04489841_3780"/>
<dbReference type="InterPro" id="IPR017969">
    <property type="entry name" value="Heavy-metal-associated_CS"/>
</dbReference>
<dbReference type="InterPro" id="IPR036163">
    <property type="entry name" value="HMA_dom_sf"/>
</dbReference>
<organism evidence="3 4">
    <name type="scientific">Natrinema salaciae</name>
    <dbReference type="NCBI Taxonomy" id="1186196"/>
    <lineage>
        <taxon>Archaea</taxon>
        <taxon>Methanobacteriati</taxon>
        <taxon>Methanobacteriota</taxon>
        <taxon>Stenosarchaea group</taxon>
        <taxon>Halobacteria</taxon>
        <taxon>Halobacteriales</taxon>
        <taxon>Natrialbaceae</taxon>
        <taxon>Natrinema</taxon>
    </lineage>
</organism>
<name>A0A1H9NYF4_9EURY</name>
<dbReference type="FunFam" id="3.30.70.100:FF:000001">
    <property type="entry name" value="ATPase copper transporting beta"/>
    <property type="match status" value="1"/>
</dbReference>
<dbReference type="GO" id="GO:0046872">
    <property type="term" value="F:metal ion binding"/>
    <property type="evidence" value="ECO:0007669"/>
    <property type="project" value="UniProtKB-KW"/>
</dbReference>
<evidence type="ECO:0000259" key="2">
    <source>
        <dbReference type="PROSITE" id="PS50846"/>
    </source>
</evidence>
<proteinExistence type="predicted"/>
<dbReference type="AlphaFoldDB" id="A0A1H9NYF4"/>
<dbReference type="PROSITE" id="PS50846">
    <property type="entry name" value="HMA_2"/>
    <property type="match status" value="1"/>
</dbReference>
<accession>A0A1H9NYF4</accession>
<dbReference type="Pfam" id="PF00403">
    <property type="entry name" value="HMA"/>
    <property type="match status" value="1"/>
</dbReference>
<dbReference type="RefSeq" id="WP_090620465.1">
    <property type="nucleotide sequence ID" value="NZ_FOFD01000005.1"/>
</dbReference>